<dbReference type="EMBL" id="CADCWC010000109">
    <property type="protein sequence ID" value="CAA9526765.1"/>
    <property type="molecule type" value="Genomic_DNA"/>
</dbReference>
<sequence length="47" mass="4624">GRCPAPTGRDRAPSARPDGGALAAGRRRGRPRGRAAGAGSDGRARGA</sequence>
<protein>
    <submittedName>
        <fullName evidence="2">Uncharacterized protein</fullName>
    </submittedName>
</protein>
<feature type="region of interest" description="Disordered" evidence="1">
    <location>
        <begin position="1"/>
        <end position="47"/>
    </location>
</feature>
<reference evidence="2" key="1">
    <citation type="submission" date="2020-02" db="EMBL/GenBank/DDBJ databases">
        <authorList>
            <person name="Meier V. D."/>
        </authorList>
    </citation>
    <scope>NUCLEOTIDE SEQUENCE</scope>
    <source>
        <strain evidence="2">AVDCRST_MAG79</strain>
    </source>
</reference>
<feature type="non-terminal residue" evidence="2">
    <location>
        <position position="1"/>
    </location>
</feature>
<evidence type="ECO:0000313" key="2">
    <source>
        <dbReference type="EMBL" id="CAA9526765.1"/>
    </source>
</evidence>
<dbReference type="AlphaFoldDB" id="A0A6J4TND7"/>
<organism evidence="2">
    <name type="scientific">uncultured Thermoleophilia bacterium</name>
    <dbReference type="NCBI Taxonomy" id="1497501"/>
    <lineage>
        <taxon>Bacteria</taxon>
        <taxon>Bacillati</taxon>
        <taxon>Actinomycetota</taxon>
        <taxon>Thermoleophilia</taxon>
        <taxon>environmental samples</taxon>
    </lineage>
</organism>
<name>A0A6J4TND7_9ACTN</name>
<proteinExistence type="predicted"/>
<gene>
    <name evidence="2" type="ORF">AVDCRST_MAG79-576</name>
</gene>
<accession>A0A6J4TND7</accession>
<evidence type="ECO:0000256" key="1">
    <source>
        <dbReference type="SAM" id="MobiDB-lite"/>
    </source>
</evidence>
<feature type="compositionally biased region" description="Low complexity" evidence="1">
    <location>
        <begin position="15"/>
        <end position="24"/>
    </location>
</feature>
<feature type="non-terminal residue" evidence="2">
    <location>
        <position position="47"/>
    </location>
</feature>